<feature type="region of interest" description="Disordered" evidence="1">
    <location>
        <begin position="139"/>
        <end position="185"/>
    </location>
</feature>
<dbReference type="AlphaFoldDB" id="A0A0B7N5M2"/>
<feature type="region of interest" description="Disordered" evidence="1">
    <location>
        <begin position="243"/>
        <end position="267"/>
    </location>
</feature>
<name>A0A0B7N5M2_9FUNG</name>
<organism evidence="2 3">
    <name type="scientific">Parasitella parasitica</name>
    <dbReference type="NCBI Taxonomy" id="35722"/>
    <lineage>
        <taxon>Eukaryota</taxon>
        <taxon>Fungi</taxon>
        <taxon>Fungi incertae sedis</taxon>
        <taxon>Mucoromycota</taxon>
        <taxon>Mucoromycotina</taxon>
        <taxon>Mucoromycetes</taxon>
        <taxon>Mucorales</taxon>
        <taxon>Mucorineae</taxon>
        <taxon>Mucoraceae</taxon>
        <taxon>Parasitella</taxon>
    </lineage>
</organism>
<proteinExistence type="predicted"/>
<dbReference type="EMBL" id="LN725192">
    <property type="protein sequence ID" value="CEP10738.1"/>
    <property type="molecule type" value="Genomic_DNA"/>
</dbReference>
<dbReference type="OrthoDB" id="2276366at2759"/>
<feature type="compositionally biased region" description="Polar residues" evidence="1">
    <location>
        <begin position="69"/>
        <end position="84"/>
    </location>
</feature>
<feature type="region of interest" description="Disordered" evidence="1">
    <location>
        <begin position="13"/>
        <end position="85"/>
    </location>
</feature>
<evidence type="ECO:0000256" key="1">
    <source>
        <dbReference type="SAM" id="MobiDB-lite"/>
    </source>
</evidence>
<evidence type="ECO:0000313" key="3">
    <source>
        <dbReference type="Proteomes" id="UP000054107"/>
    </source>
</evidence>
<protein>
    <submittedName>
        <fullName evidence="2">Uncharacterized protein</fullName>
    </submittedName>
</protein>
<accession>A0A0B7N5M2</accession>
<reference evidence="2 3" key="1">
    <citation type="submission" date="2014-09" db="EMBL/GenBank/DDBJ databases">
        <authorList>
            <person name="Ellenberger Sabrina"/>
        </authorList>
    </citation>
    <scope>NUCLEOTIDE SEQUENCE [LARGE SCALE GENOMIC DNA]</scope>
    <source>
        <strain evidence="2 3">CBS 412.66</strain>
    </source>
</reference>
<evidence type="ECO:0000313" key="2">
    <source>
        <dbReference type="EMBL" id="CEP10738.1"/>
    </source>
</evidence>
<feature type="compositionally biased region" description="Polar residues" evidence="1">
    <location>
        <begin position="148"/>
        <end position="180"/>
    </location>
</feature>
<gene>
    <name evidence="2" type="primary">PARPA_04503.1 scaffold 14269</name>
</gene>
<dbReference type="Proteomes" id="UP000054107">
    <property type="component" value="Unassembled WGS sequence"/>
</dbReference>
<keyword evidence="3" id="KW-1185">Reference proteome</keyword>
<sequence length="316" mass="34523">MFSIVCSVGELASISQQSHTTSSYSVYADDDDSPYETPSLHDEKRDMSDNTSSQPQRASLRPPPPPLSTNQQKIRNRSSHTIVPNRSLIRAQPFIEVGLDETDGVAPCLDPSPSRQYPTVNTSTLPACIIPNDNEAELRPPTLPFASRANNQSKNRPSSYGSNNTFGAVDENSSNPSSPVTDDGLSLISDIDYHQRTHSGSSISNHQPNGNVFYAASAGIPSHHTLGGSFQLNSLRKKSSSHRYTSSEEEDAEIRADKQQFGTTSSSCSSSSLRSSLHLSSSHCTDTLPEQHLDNTLFQRIDDYLLVAQKKNNDQI</sequence>
<feature type="compositionally biased region" description="Basic and acidic residues" evidence="1">
    <location>
        <begin position="39"/>
        <end position="48"/>
    </location>
</feature>